<gene>
    <name evidence="2" type="ORF">B0H65DRAFT_290669</name>
</gene>
<feature type="region of interest" description="Disordered" evidence="1">
    <location>
        <begin position="365"/>
        <end position="717"/>
    </location>
</feature>
<dbReference type="Proteomes" id="UP001278500">
    <property type="component" value="Unassembled WGS sequence"/>
</dbReference>
<name>A0AAE0J8T3_9PEZI</name>
<dbReference type="GeneID" id="87860158"/>
<feature type="compositionally biased region" description="Low complexity" evidence="1">
    <location>
        <begin position="467"/>
        <end position="479"/>
    </location>
</feature>
<feature type="compositionally biased region" description="Polar residues" evidence="1">
    <location>
        <begin position="87"/>
        <end position="98"/>
    </location>
</feature>
<organism evidence="2 3">
    <name type="scientific">Neurospora tetraspora</name>
    <dbReference type="NCBI Taxonomy" id="94610"/>
    <lineage>
        <taxon>Eukaryota</taxon>
        <taxon>Fungi</taxon>
        <taxon>Dikarya</taxon>
        <taxon>Ascomycota</taxon>
        <taxon>Pezizomycotina</taxon>
        <taxon>Sordariomycetes</taxon>
        <taxon>Sordariomycetidae</taxon>
        <taxon>Sordariales</taxon>
        <taxon>Sordariaceae</taxon>
        <taxon>Neurospora</taxon>
    </lineage>
</organism>
<feature type="region of interest" description="Disordered" evidence="1">
    <location>
        <begin position="215"/>
        <end position="254"/>
    </location>
</feature>
<feature type="compositionally biased region" description="Polar residues" evidence="1">
    <location>
        <begin position="32"/>
        <end position="42"/>
    </location>
</feature>
<proteinExistence type="predicted"/>
<evidence type="ECO:0000256" key="1">
    <source>
        <dbReference type="SAM" id="MobiDB-lite"/>
    </source>
</evidence>
<dbReference type="EMBL" id="JAUEPP010000007">
    <property type="protein sequence ID" value="KAK3339113.1"/>
    <property type="molecule type" value="Genomic_DNA"/>
</dbReference>
<dbReference type="AlphaFoldDB" id="A0AAE0J8T3"/>
<comment type="caution">
    <text evidence="2">The sequence shown here is derived from an EMBL/GenBank/DDBJ whole genome shotgun (WGS) entry which is preliminary data.</text>
</comment>
<feature type="compositionally biased region" description="Basic and acidic residues" evidence="1">
    <location>
        <begin position="753"/>
        <end position="762"/>
    </location>
</feature>
<feature type="compositionally biased region" description="Low complexity" evidence="1">
    <location>
        <begin position="777"/>
        <end position="790"/>
    </location>
</feature>
<feature type="compositionally biased region" description="Basic residues" evidence="1">
    <location>
        <begin position="1"/>
        <end position="16"/>
    </location>
</feature>
<feature type="region of interest" description="Disordered" evidence="1">
    <location>
        <begin position="276"/>
        <end position="329"/>
    </location>
</feature>
<feature type="compositionally biased region" description="Basic and acidic residues" evidence="1">
    <location>
        <begin position="365"/>
        <end position="379"/>
    </location>
</feature>
<sequence length="816" mass="90682">MAIWPFRRKSRKRRSRAATTDFDGHRDATPIGQASTAEQAKTGQDRAEPHKLQRRARTYSFSPGRHDSIVLGRKMSVGGKRRVTGPAATSQGPNSTDLGRNVFFRMPTLHNKRDGDDLLRKKSSKKRRTEDHAREAEIKAMSTYVPVRAATEASMAGRPMKKDSKRIKNGFGFRGQRSSDVSLPAPESLHSAFSSDSEQISYKVSAFEALAPRPTLRYATHPRQGSTNGEVGASPLAKKPSQRQKRLVEPIPEATLKAHKRVDDLANDLSASDLRELMERDRRRRERRQQREQENAQTKLAKRVEKQRADDVEAQKEGRESPPNLERGVLGREAVGLGIDPASAVVTSSRIRESDELLRPVRKRSREEFNEGKEEENVRPHPLRSFHRTESIPVETPTSPLGPEAPGLASPHSRSSFFSPNGRSSRQASLAKTERSEQMRRGSETSSSRGHLSWASIFRWGNRNRRSSGGPSSFSNTSRDSMRDSMQTPQLHVPTPPINFTPRRVSSGVPKRTKSRFREDLPELPLSPPGSRIQLNEGDSIPPTIAEASPNPNNDLDPLGVATSENGPRDETPTSSEQRSVDALRHTPSSFGHPDERNMTPEPQTMSLASIDSEASWLSGRLSAKRRKSSSIMRSSTPYRQLPRTSEPDNENEDGHSPEHENLNEESSIVDDDYLSRVARPSGERPGWNRQSSGEARASSDWEEEPHWGSVREGQPVVIHGHPANVRTKSFEGYLNSLGDTPEASPGLPETAGDVKDEEIRRATSVNLGKGHVRHYSAGSARLLSLSPRSSTDKRRSLPPRPLDYSAAQAAEVEKQ</sequence>
<evidence type="ECO:0000313" key="2">
    <source>
        <dbReference type="EMBL" id="KAK3339113.1"/>
    </source>
</evidence>
<feature type="compositionally biased region" description="Basic and acidic residues" evidence="1">
    <location>
        <begin position="653"/>
        <end position="663"/>
    </location>
</feature>
<feature type="compositionally biased region" description="Basic and acidic residues" evidence="1">
    <location>
        <begin position="432"/>
        <end position="443"/>
    </location>
</feature>
<accession>A0AAE0J8T3</accession>
<protein>
    <submittedName>
        <fullName evidence="2">Uncharacterized protein</fullName>
    </submittedName>
</protein>
<reference evidence="2" key="2">
    <citation type="submission" date="2023-06" db="EMBL/GenBank/DDBJ databases">
        <authorList>
            <consortium name="Lawrence Berkeley National Laboratory"/>
            <person name="Haridas S."/>
            <person name="Hensen N."/>
            <person name="Bonometti L."/>
            <person name="Westerberg I."/>
            <person name="Brannstrom I.O."/>
            <person name="Guillou S."/>
            <person name="Cros-Aarteil S."/>
            <person name="Calhoun S."/>
            <person name="Kuo A."/>
            <person name="Mondo S."/>
            <person name="Pangilinan J."/>
            <person name="Riley R."/>
            <person name="Labutti K."/>
            <person name="Andreopoulos B."/>
            <person name="Lipzen A."/>
            <person name="Chen C."/>
            <person name="Yanf M."/>
            <person name="Daum C."/>
            <person name="Ng V."/>
            <person name="Clum A."/>
            <person name="Steindorff A."/>
            <person name="Ohm R."/>
            <person name="Martin F."/>
            <person name="Silar P."/>
            <person name="Natvig D."/>
            <person name="Lalanne C."/>
            <person name="Gautier V."/>
            <person name="Ament-Velasquez S.L."/>
            <person name="Kruys A."/>
            <person name="Hutchinson M.I."/>
            <person name="Powell A.J."/>
            <person name="Barry K."/>
            <person name="Miller A.N."/>
            <person name="Grigoriev I.V."/>
            <person name="Debuchy R."/>
            <person name="Gladieux P."/>
            <person name="Thoren M.H."/>
            <person name="Johannesson H."/>
        </authorList>
    </citation>
    <scope>NUCLEOTIDE SEQUENCE</scope>
    <source>
        <strain evidence="2">CBS 560.94</strain>
    </source>
</reference>
<feature type="compositionally biased region" description="Basic and acidic residues" evidence="1">
    <location>
        <begin position="111"/>
        <end position="120"/>
    </location>
</feature>
<evidence type="ECO:0000313" key="3">
    <source>
        <dbReference type="Proteomes" id="UP001278500"/>
    </source>
</evidence>
<feature type="compositionally biased region" description="Polar residues" evidence="1">
    <location>
        <begin position="601"/>
        <end position="610"/>
    </location>
</feature>
<reference evidence="2" key="1">
    <citation type="journal article" date="2023" name="Mol. Phylogenet. Evol.">
        <title>Genome-scale phylogeny and comparative genomics of the fungal order Sordariales.</title>
        <authorList>
            <person name="Hensen N."/>
            <person name="Bonometti L."/>
            <person name="Westerberg I."/>
            <person name="Brannstrom I.O."/>
            <person name="Guillou S."/>
            <person name="Cros-Aarteil S."/>
            <person name="Calhoun S."/>
            <person name="Haridas S."/>
            <person name="Kuo A."/>
            <person name="Mondo S."/>
            <person name="Pangilinan J."/>
            <person name="Riley R."/>
            <person name="LaButti K."/>
            <person name="Andreopoulos B."/>
            <person name="Lipzen A."/>
            <person name="Chen C."/>
            <person name="Yan M."/>
            <person name="Daum C."/>
            <person name="Ng V."/>
            <person name="Clum A."/>
            <person name="Steindorff A."/>
            <person name="Ohm R.A."/>
            <person name="Martin F."/>
            <person name="Silar P."/>
            <person name="Natvig D.O."/>
            <person name="Lalanne C."/>
            <person name="Gautier V."/>
            <person name="Ament-Velasquez S.L."/>
            <person name="Kruys A."/>
            <person name="Hutchinson M.I."/>
            <person name="Powell A.J."/>
            <person name="Barry K."/>
            <person name="Miller A.N."/>
            <person name="Grigoriev I.V."/>
            <person name="Debuchy R."/>
            <person name="Gladieux P."/>
            <person name="Hiltunen Thoren M."/>
            <person name="Johannesson H."/>
        </authorList>
    </citation>
    <scope>NUCLEOTIDE SEQUENCE</scope>
    <source>
        <strain evidence="2">CBS 560.94</strain>
    </source>
</reference>
<feature type="compositionally biased region" description="Polar residues" evidence="1">
    <location>
        <begin position="412"/>
        <end position="430"/>
    </location>
</feature>
<keyword evidence="3" id="KW-1185">Reference proteome</keyword>
<feature type="compositionally biased region" description="Basic and acidic residues" evidence="1">
    <location>
        <begin position="302"/>
        <end position="320"/>
    </location>
</feature>
<feature type="region of interest" description="Disordered" evidence="1">
    <location>
        <begin position="1"/>
        <end position="134"/>
    </location>
</feature>
<feature type="region of interest" description="Disordered" evidence="1">
    <location>
        <begin position="734"/>
        <end position="816"/>
    </location>
</feature>
<dbReference type="RefSeq" id="XP_062678473.1">
    <property type="nucleotide sequence ID" value="XM_062823004.1"/>
</dbReference>